<dbReference type="Proteomes" id="UP001358193">
    <property type="component" value="Segment"/>
</dbReference>
<sequence>MKNLYKKIYEAINTGIQKALVLDNEDDISMNYQHSKIVNNKNLLPYYVDDLLQDSDIEYNYGQIIKYYKETGYKYKVKDFNELRNIFDKIKNFKNVSWEWLDMKDYVSIVLEDRSEINFYEETDKKSLFLKFANDNILGTENEILIYLHDNHYVTNKDYKWQTTQQQIQDDEHLINMKKYGNWENAEKVANKDFSGYENCLRIHDIASKDPDTYGKIPAINYCLNLNDIEGYQGYLPSMGQLRIIYDNVDLINYILNYLNKTNLYIGRSWSSTEYVYCRSWIIHYNSTETENKTYGIVRVFPLFKYMKN</sequence>
<evidence type="ECO:0000313" key="2">
    <source>
        <dbReference type="Proteomes" id="UP001358193"/>
    </source>
</evidence>
<accession>A0ABZ0Z589</accession>
<proteinExistence type="predicted"/>
<reference evidence="1 2" key="1">
    <citation type="submission" date="2023-11" db="EMBL/GenBank/DDBJ databases">
        <authorList>
            <person name="Cook R."/>
            <person name="Crisci M."/>
            <person name="Pye H."/>
            <person name="Adriaenssens E."/>
            <person name="Santini J."/>
        </authorList>
    </citation>
    <scope>NUCLEOTIDE SEQUENCE [LARGE SCALE GENOMIC DNA]</scope>
    <source>
        <strain evidence="1">Lak_Megaphage_Sonny</strain>
    </source>
</reference>
<organism evidence="1 2">
    <name type="scientific">phage Lak_Megaphage_Sonny</name>
    <dbReference type="NCBI Taxonomy" id="3109229"/>
    <lineage>
        <taxon>Viruses</taxon>
        <taxon>Duplodnaviria</taxon>
        <taxon>Heunggongvirae</taxon>
        <taxon>Uroviricota</taxon>
        <taxon>Caudoviricetes</taxon>
        <taxon>Caudoviricetes code 15 clade</taxon>
    </lineage>
</organism>
<evidence type="ECO:0000313" key="1">
    <source>
        <dbReference type="EMBL" id="WQJ53846.1"/>
    </source>
</evidence>
<keyword evidence="2" id="KW-1185">Reference proteome</keyword>
<name>A0ABZ0Z589_9CAUD</name>
<dbReference type="EMBL" id="OR769223">
    <property type="protein sequence ID" value="WQJ53846.1"/>
    <property type="molecule type" value="Genomic_DNA"/>
</dbReference>
<protein>
    <submittedName>
        <fullName evidence="1">Uncharacterized protein</fullName>
    </submittedName>
</protein>